<dbReference type="GO" id="GO:0005886">
    <property type="term" value="C:plasma membrane"/>
    <property type="evidence" value="ECO:0007669"/>
    <property type="project" value="TreeGrafter"/>
</dbReference>
<dbReference type="InterPro" id="IPR050445">
    <property type="entry name" value="Bact_polysacc_biosynth/exp"/>
</dbReference>
<keyword evidence="2" id="KW-0812">Transmembrane</keyword>
<protein>
    <submittedName>
        <fullName evidence="4">XrtA system polysaccharide chain length determinant</fullName>
    </submittedName>
</protein>
<organism evidence="4 5">
    <name type="scientific">Methylomarinum roseum</name>
    <dbReference type="NCBI Taxonomy" id="3067653"/>
    <lineage>
        <taxon>Bacteria</taxon>
        <taxon>Pseudomonadati</taxon>
        <taxon>Pseudomonadota</taxon>
        <taxon>Gammaproteobacteria</taxon>
        <taxon>Methylococcales</taxon>
        <taxon>Methylococcaceae</taxon>
        <taxon>Methylomarinum</taxon>
    </lineage>
</organism>
<feature type="transmembrane region" description="Helical" evidence="2">
    <location>
        <begin position="486"/>
        <end position="508"/>
    </location>
</feature>
<dbReference type="NCBIfam" id="TIGR03007">
    <property type="entry name" value="pepcterm_ChnLen"/>
    <property type="match status" value="1"/>
</dbReference>
<accession>A0AAU7NPF6</accession>
<keyword evidence="2" id="KW-0472">Membrane</keyword>
<evidence type="ECO:0000256" key="1">
    <source>
        <dbReference type="SAM" id="Coils"/>
    </source>
</evidence>
<dbReference type="Proteomes" id="UP001225378">
    <property type="component" value="Chromosome"/>
</dbReference>
<proteinExistence type="predicted"/>
<dbReference type="Pfam" id="PF13807">
    <property type="entry name" value="GNVR"/>
    <property type="match status" value="1"/>
</dbReference>
<feature type="domain" description="Tyrosine-protein kinase G-rich" evidence="3">
    <location>
        <begin position="365"/>
        <end position="442"/>
    </location>
</feature>
<dbReference type="PANTHER" id="PTHR32309">
    <property type="entry name" value="TYROSINE-PROTEIN KINASE"/>
    <property type="match status" value="1"/>
</dbReference>
<dbReference type="PANTHER" id="PTHR32309:SF13">
    <property type="entry name" value="FERRIC ENTEROBACTIN TRANSPORT PROTEIN FEPE"/>
    <property type="match status" value="1"/>
</dbReference>
<dbReference type="InterPro" id="IPR014345">
    <property type="entry name" value="XrtA_polysacc_chain"/>
</dbReference>
<evidence type="ECO:0000313" key="5">
    <source>
        <dbReference type="Proteomes" id="UP001225378"/>
    </source>
</evidence>
<feature type="coiled-coil region" evidence="1">
    <location>
        <begin position="160"/>
        <end position="194"/>
    </location>
</feature>
<evidence type="ECO:0000313" key="4">
    <source>
        <dbReference type="EMBL" id="XBS18847.1"/>
    </source>
</evidence>
<dbReference type="GO" id="GO:0004713">
    <property type="term" value="F:protein tyrosine kinase activity"/>
    <property type="evidence" value="ECO:0007669"/>
    <property type="project" value="TreeGrafter"/>
</dbReference>
<dbReference type="KEGG" id="mech:Q9L42_010715"/>
<name>A0AAU7NPF6_9GAMM</name>
<feature type="transmembrane region" description="Helical" evidence="2">
    <location>
        <begin position="424"/>
        <end position="451"/>
    </location>
</feature>
<feature type="coiled-coil region" evidence="1">
    <location>
        <begin position="321"/>
        <end position="386"/>
    </location>
</feature>
<keyword evidence="5" id="KW-1185">Reference proteome</keyword>
<sequence>MQDQLAEILAYVKGVVSHKWLIIVTTWFISLAGWLFVYQMPDKYTSEARVHVDTRTMLRPLLRGLAVQADVRGLVAIMQKLMFTQQNMLKIAELAGVEGDYKSEAGKLAIANRLKSGVEISGGRDEIFSISYESTNPVMAQKVVQAVLSVFSAQTQRSTLNDVDSAQRFIEEQIQEYEQRLRNAEKARENFKRANLGLLPGQGEDQISKIQTIQSDLEQIETTVSEMLVRKEVLQSQLEEALVSEDEWGLTDFADQGTPEDARISNLLSQKDELLIKYTENHPYVKAIDSTIEAIEQRIAENGEGLGDNGSGMEAMSNPYVQSIKAQINQVDAEIATLQSRKERYKTKLTQADEEFNSRLAIETEMQNLNRDYESIKRNYLSLIERREQASMSEKVDNQAAALKFRIADPANRPLSPSAPNRELLYSLVLLIGFVVGIAIALSLVLIRPVFTTTRNLRSVTGLPVLGSVSVFMTHQQIKKQRINNLVFVSVSFLLLSSYAGVMTLNFFNA</sequence>
<dbReference type="EMBL" id="CP157743">
    <property type="protein sequence ID" value="XBS18847.1"/>
    <property type="molecule type" value="Genomic_DNA"/>
</dbReference>
<feature type="transmembrane region" description="Helical" evidence="2">
    <location>
        <begin position="20"/>
        <end position="38"/>
    </location>
</feature>
<keyword evidence="2" id="KW-1133">Transmembrane helix</keyword>
<dbReference type="AlphaFoldDB" id="A0AAU7NPF6"/>
<keyword evidence="1" id="KW-0175">Coiled coil</keyword>
<dbReference type="RefSeq" id="WP_305908436.1">
    <property type="nucleotide sequence ID" value="NZ_CP157743.1"/>
</dbReference>
<evidence type="ECO:0000256" key="2">
    <source>
        <dbReference type="SAM" id="Phobius"/>
    </source>
</evidence>
<evidence type="ECO:0000259" key="3">
    <source>
        <dbReference type="Pfam" id="PF13807"/>
    </source>
</evidence>
<dbReference type="InterPro" id="IPR032807">
    <property type="entry name" value="GNVR"/>
</dbReference>
<reference evidence="4 5" key="1">
    <citation type="journal article" date="2024" name="Microbiology">
        <title>Methylomarinum rosea sp. nov., a novel halophilic methanotrophic bacterium from the hypersaline Lake Elton.</title>
        <authorList>
            <person name="Suleimanov R.Z."/>
            <person name="Oshkin I.Y."/>
            <person name="Danilova O.V."/>
            <person name="Suzina N.E."/>
            <person name="Dedysh S.N."/>
        </authorList>
    </citation>
    <scope>NUCLEOTIDE SEQUENCE [LARGE SCALE GENOMIC DNA]</scope>
    <source>
        <strain evidence="4 5">Ch1-1</strain>
    </source>
</reference>
<gene>
    <name evidence="4" type="ORF">Q9L42_010715</name>
</gene>